<keyword evidence="2" id="KW-1185">Reference proteome</keyword>
<dbReference type="Proteomes" id="UP001206067">
    <property type="component" value="Unassembled WGS sequence"/>
</dbReference>
<dbReference type="RefSeq" id="WP_257595459.1">
    <property type="nucleotide sequence ID" value="NZ_JANKHH010000004.1"/>
</dbReference>
<organism evidence="1 2">
    <name type="scientific">Parerythrobacter lacustris</name>
    <dbReference type="NCBI Taxonomy" id="2969984"/>
    <lineage>
        <taxon>Bacteria</taxon>
        <taxon>Pseudomonadati</taxon>
        <taxon>Pseudomonadota</taxon>
        <taxon>Alphaproteobacteria</taxon>
        <taxon>Sphingomonadales</taxon>
        <taxon>Erythrobacteraceae</taxon>
        <taxon>Parerythrobacter</taxon>
    </lineage>
</organism>
<reference evidence="1 2" key="1">
    <citation type="submission" date="2022-08" db="EMBL/GenBank/DDBJ databases">
        <title>Polyphasic taxonomy analysis of Qipengyuania sp.RS5-5.</title>
        <authorList>
            <person name="Xamxidin M."/>
            <person name="Wu M."/>
        </authorList>
    </citation>
    <scope>NUCLEOTIDE SEQUENCE [LARGE SCALE GENOMIC DNA]</scope>
    <source>
        <strain evidence="1 2">RS5-5</strain>
    </source>
</reference>
<evidence type="ECO:0000313" key="1">
    <source>
        <dbReference type="EMBL" id="MCR2833681.1"/>
    </source>
</evidence>
<gene>
    <name evidence="1" type="ORF">NSO95_06960</name>
</gene>
<sequence>MRAVTAWPAPDIGGGTREEAALVFDKGRKHRLLVVPPLFDEANKFRRQLVEIMHRLDLSGIDSFLPDLPGTNDSLVAQRDVTLETLRTAAVAASEHFRATHCFCVRSGAIFAPADLPGWRYAPIAGRNAVRALLRARTIASQETGNKETMAELSKLADTQGIVAAGWEIGSRFYHGLTESDVPTASSAIDIDHETIGGSPLWLRAEPDEDPEQADALAAIIAIGLTGE</sequence>
<proteinExistence type="predicted"/>
<comment type="caution">
    <text evidence="1">The sequence shown here is derived from an EMBL/GenBank/DDBJ whole genome shotgun (WGS) entry which is preliminary data.</text>
</comment>
<protein>
    <submittedName>
        <fullName evidence="1">Uncharacterized protein</fullName>
    </submittedName>
</protein>
<name>A0ABT1XPV8_9SPHN</name>
<accession>A0ABT1XPV8</accession>
<dbReference type="EMBL" id="JANKHH010000004">
    <property type="protein sequence ID" value="MCR2833681.1"/>
    <property type="molecule type" value="Genomic_DNA"/>
</dbReference>
<evidence type="ECO:0000313" key="2">
    <source>
        <dbReference type="Proteomes" id="UP001206067"/>
    </source>
</evidence>